<keyword evidence="1" id="KW-0175">Coiled coil</keyword>
<sequence>MKEKWKGKRLTELLKDKDFLNATEEEIKEVANDSVLCKFINEDVEIILKESDESIKRTKELIKSTKELIKSTEELLKESKQRRIEMNLEWDRFCKKCEKIFEGKNFYDA</sequence>
<name>A0A4P7AJ65_9MOLU</name>
<dbReference type="EMBL" id="CP038013">
    <property type="protein sequence ID" value="QBQ07828.1"/>
    <property type="molecule type" value="Genomic_DNA"/>
</dbReference>
<dbReference type="RefSeq" id="WP_134297612.1">
    <property type="nucleotide sequence ID" value="NZ_CP038013.1"/>
</dbReference>
<dbReference type="AlphaFoldDB" id="A0A4P7AJ65"/>
<protein>
    <submittedName>
        <fullName evidence="2">Uncharacterized protein</fullName>
    </submittedName>
</protein>
<reference evidence="2 3" key="1">
    <citation type="submission" date="2019-03" db="EMBL/GenBank/DDBJ databases">
        <title>Complete genome sequence of Spiroplasma gladiatoris TG-1 (DSM 22552).</title>
        <authorList>
            <person name="Lin Y.-C."/>
            <person name="Chou L."/>
            <person name="Kuo C.-H."/>
        </authorList>
    </citation>
    <scope>NUCLEOTIDE SEQUENCE [LARGE SCALE GENOMIC DNA]</scope>
    <source>
        <strain evidence="2 3">TG-1</strain>
    </source>
</reference>
<dbReference type="KEGG" id="sgq:SGLAD_v1c06290"/>
<keyword evidence="3" id="KW-1185">Reference proteome</keyword>
<evidence type="ECO:0000256" key="1">
    <source>
        <dbReference type="SAM" id="Coils"/>
    </source>
</evidence>
<feature type="coiled-coil region" evidence="1">
    <location>
        <begin position="55"/>
        <end position="89"/>
    </location>
</feature>
<proteinExistence type="predicted"/>
<evidence type="ECO:0000313" key="3">
    <source>
        <dbReference type="Proteomes" id="UP000294309"/>
    </source>
</evidence>
<organism evidence="2 3">
    <name type="scientific">Spiroplasma gladiatoris</name>
    <dbReference type="NCBI Taxonomy" id="2143"/>
    <lineage>
        <taxon>Bacteria</taxon>
        <taxon>Bacillati</taxon>
        <taxon>Mycoplasmatota</taxon>
        <taxon>Mollicutes</taxon>
        <taxon>Entomoplasmatales</taxon>
        <taxon>Spiroplasmataceae</taxon>
        <taxon>Spiroplasma</taxon>
    </lineage>
</organism>
<dbReference type="Proteomes" id="UP000294309">
    <property type="component" value="Chromosome"/>
</dbReference>
<accession>A0A4P7AJ65</accession>
<evidence type="ECO:0000313" key="2">
    <source>
        <dbReference type="EMBL" id="QBQ07828.1"/>
    </source>
</evidence>
<gene>
    <name evidence="2" type="ORF">SGLAD_v1c06290</name>
</gene>